<accession>A0ACC0JS30</accession>
<gene>
    <name evidence="1" type="ORF">MSG28_014551</name>
</gene>
<reference evidence="1 2" key="1">
    <citation type="journal article" date="2022" name="Genome Biol. Evol.">
        <title>The Spruce Budworm Genome: Reconstructing the Evolutionary History of Antifreeze Proteins.</title>
        <authorList>
            <person name="Beliveau C."/>
            <person name="Gagne P."/>
            <person name="Picq S."/>
            <person name="Vernygora O."/>
            <person name="Keeling C.I."/>
            <person name="Pinkney K."/>
            <person name="Doucet D."/>
            <person name="Wen F."/>
            <person name="Johnston J.S."/>
            <person name="Maaroufi H."/>
            <person name="Boyle B."/>
            <person name="Laroche J."/>
            <person name="Dewar K."/>
            <person name="Juretic N."/>
            <person name="Blackburn G."/>
            <person name="Nisole A."/>
            <person name="Brunet B."/>
            <person name="Brandao M."/>
            <person name="Lumley L."/>
            <person name="Duan J."/>
            <person name="Quan G."/>
            <person name="Lucarotti C.J."/>
            <person name="Roe A.D."/>
            <person name="Sperling F.A.H."/>
            <person name="Levesque R.C."/>
            <person name="Cusson M."/>
        </authorList>
    </citation>
    <scope>NUCLEOTIDE SEQUENCE [LARGE SCALE GENOMIC DNA]</scope>
    <source>
        <strain evidence="1">Glfc:IPQL:Cfum</strain>
    </source>
</reference>
<proteinExistence type="predicted"/>
<dbReference type="EMBL" id="CM046126">
    <property type="protein sequence ID" value="KAI8426870.1"/>
    <property type="molecule type" value="Genomic_DNA"/>
</dbReference>
<evidence type="ECO:0000313" key="1">
    <source>
        <dbReference type="EMBL" id="KAI8426870.1"/>
    </source>
</evidence>
<dbReference type="Proteomes" id="UP001064048">
    <property type="component" value="Chromosome 26"/>
</dbReference>
<name>A0ACC0JS30_CHOFU</name>
<organism evidence="1 2">
    <name type="scientific">Choristoneura fumiferana</name>
    <name type="common">Spruce budworm moth</name>
    <name type="synonym">Archips fumiferana</name>
    <dbReference type="NCBI Taxonomy" id="7141"/>
    <lineage>
        <taxon>Eukaryota</taxon>
        <taxon>Metazoa</taxon>
        <taxon>Ecdysozoa</taxon>
        <taxon>Arthropoda</taxon>
        <taxon>Hexapoda</taxon>
        <taxon>Insecta</taxon>
        <taxon>Pterygota</taxon>
        <taxon>Neoptera</taxon>
        <taxon>Endopterygota</taxon>
        <taxon>Lepidoptera</taxon>
        <taxon>Glossata</taxon>
        <taxon>Ditrysia</taxon>
        <taxon>Tortricoidea</taxon>
        <taxon>Tortricidae</taxon>
        <taxon>Tortricinae</taxon>
        <taxon>Choristoneura</taxon>
    </lineage>
</organism>
<comment type="caution">
    <text evidence="1">The sequence shown here is derived from an EMBL/GenBank/DDBJ whole genome shotgun (WGS) entry which is preliminary data.</text>
</comment>
<sequence length="108" mass="12400">MVARFMYSLARLLTLYQVTLQCVRLPVLRMPKHITDFVASKGIPQKVFERLEDVLADTLVLYMTRAQRERFKSQEESTKRTCFRGGPIDTKSGSDDGILEKLGQPSNY</sequence>
<evidence type="ECO:0000313" key="2">
    <source>
        <dbReference type="Proteomes" id="UP001064048"/>
    </source>
</evidence>
<keyword evidence="2" id="KW-1185">Reference proteome</keyword>
<protein>
    <submittedName>
        <fullName evidence="1">Uncharacterized protein</fullName>
    </submittedName>
</protein>